<dbReference type="GO" id="GO:0032993">
    <property type="term" value="C:protein-DNA complex"/>
    <property type="evidence" value="ECO:0007669"/>
    <property type="project" value="TreeGrafter"/>
</dbReference>
<dbReference type="GO" id="GO:0003677">
    <property type="term" value="F:DNA binding"/>
    <property type="evidence" value="ECO:0007669"/>
    <property type="project" value="UniProtKB-KW"/>
</dbReference>
<keyword evidence="4" id="KW-0804">Transcription</keyword>
<gene>
    <name evidence="6" type="ORF">FOB72_22805</name>
</gene>
<dbReference type="Pfam" id="PF00126">
    <property type="entry name" value="HTH_1"/>
    <property type="match status" value="1"/>
</dbReference>
<sequence length="308" mass="33001">MDLRQLQQFVVLAETGNFHRAAERLHMAQPPLSISIRKLEAELGTPLFVRTTRGVRLTQAGEAALNDARRALFHAGQARAAAVSAAHGERGALRIGFVGSATYALLPKLIPAFRDAHPGIELILHESTSASILDRIERGQLDAGLVRFPILSSGPFTLLPLESDTFVAAVPADSAFAQQSGIALKTLASEPFIMHPSADVPNLQAVAMLMCQQAGFVPRIAQEAVQVQTIVSLVESGLGVALVPGVTARYTNRRVRFLRITSPRPAARIGIALATQQDTDDRHVQQFLAAARRIAAQAPSGEVPVARL</sequence>
<evidence type="ECO:0000313" key="7">
    <source>
        <dbReference type="Proteomes" id="UP000322822"/>
    </source>
</evidence>
<dbReference type="FunFam" id="1.10.10.10:FF:000001">
    <property type="entry name" value="LysR family transcriptional regulator"/>
    <property type="match status" value="1"/>
</dbReference>
<comment type="similarity">
    <text evidence="1">Belongs to the LysR transcriptional regulatory family.</text>
</comment>
<dbReference type="Gene3D" id="3.40.190.10">
    <property type="entry name" value="Periplasmic binding protein-like II"/>
    <property type="match status" value="2"/>
</dbReference>
<dbReference type="Pfam" id="PF03466">
    <property type="entry name" value="LysR_substrate"/>
    <property type="match status" value="1"/>
</dbReference>
<dbReference type="PROSITE" id="PS50931">
    <property type="entry name" value="HTH_LYSR"/>
    <property type="match status" value="1"/>
</dbReference>
<keyword evidence="3" id="KW-0238">DNA-binding</keyword>
<evidence type="ECO:0000259" key="5">
    <source>
        <dbReference type="PROSITE" id="PS50931"/>
    </source>
</evidence>
<dbReference type="PRINTS" id="PR00039">
    <property type="entry name" value="HTHLYSR"/>
</dbReference>
<dbReference type="Proteomes" id="UP000322822">
    <property type="component" value="Chromosome 2"/>
</dbReference>
<protein>
    <submittedName>
        <fullName evidence="6">LysR family transcriptional regulator</fullName>
    </submittedName>
</protein>
<dbReference type="PANTHER" id="PTHR30346:SF0">
    <property type="entry name" value="HCA OPERON TRANSCRIPTIONAL ACTIVATOR HCAR"/>
    <property type="match status" value="1"/>
</dbReference>
<evidence type="ECO:0000256" key="4">
    <source>
        <dbReference type="ARBA" id="ARBA00023163"/>
    </source>
</evidence>
<dbReference type="GO" id="GO:0003700">
    <property type="term" value="F:DNA-binding transcription factor activity"/>
    <property type="evidence" value="ECO:0007669"/>
    <property type="project" value="InterPro"/>
</dbReference>
<dbReference type="EMBL" id="CP044067">
    <property type="protein sequence ID" value="QET04907.1"/>
    <property type="molecule type" value="Genomic_DNA"/>
</dbReference>
<evidence type="ECO:0000256" key="3">
    <source>
        <dbReference type="ARBA" id="ARBA00023125"/>
    </source>
</evidence>
<dbReference type="InterPro" id="IPR005119">
    <property type="entry name" value="LysR_subst-bd"/>
</dbReference>
<feature type="domain" description="HTH lysR-type" evidence="5">
    <location>
        <begin position="1"/>
        <end position="58"/>
    </location>
</feature>
<reference evidence="6 7" key="1">
    <citation type="submission" date="2019-09" db="EMBL/GenBank/DDBJ databases">
        <title>FDA dAtabase for Regulatory Grade micrObial Sequences (FDA-ARGOS): Supporting development and validation of Infectious Disease Dx tests.</title>
        <authorList>
            <person name="Sciortino C."/>
            <person name="Tallon L."/>
            <person name="Sadzewicz L."/>
            <person name="Vavikolanu K."/>
            <person name="Mehta A."/>
            <person name="Aluvathingal J."/>
            <person name="Nadendla S."/>
            <person name="Nandy P."/>
            <person name="Geyer C."/>
            <person name="Yan Y."/>
            <person name="Sichtig H."/>
        </authorList>
    </citation>
    <scope>NUCLEOTIDE SEQUENCE [LARGE SCALE GENOMIC DNA]</scope>
    <source>
        <strain evidence="6 7">FDAARGOS_664</strain>
    </source>
</reference>
<dbReference type="SUPFAM" id="SSF46785">
    <property type="entry name" value="Winged helix' DNA-binding domain"/>
    <property type="match status" value="1"/>
</dbReference>
<dbReference type="SUPFAM" id="SSF53850">
    <property type="entry name" value="Periplasmic binding protein-like II"/>
    <property type="match status" value="1"/>
</dbReference>
<dbReference type="InterPro" id="IPR000847">
    <property type="entry name" value="LysR_HTH_N"/>
</dbReference>
<dbReference type="OrthoDB" id="5292387at2"/>
<evidence type="ECO:0000313" key="6">
    <source>
        <dbReference type="EMBL" id="QET04907.1"/>
    </source>
</evidence>
<dbReference type="CDD" id="cd08414">
    <property type="entry name" value="PBP2_LTTR_aromatics_like"/>
    <property type="match status" value="1"/>
</dbReference>
<evidence type="ECO:0000256" key="1">
    <source>
        <dbReference type="ARBA" id="ARBA00009437"/>
    </source>
</evidence>
<keyword evidence="2" id="KW-0805">Transcription regulation</keyword>
<dbReference type="PANTHER" id="PTHR30346">
    <property type="entry name" value="TRANSCRIPTIONAL DUAL REGULATOR HCAR-RELATED"/>
    <property type="match status" value="1"/>
</dbReference>
<evidence type="ECO:0000256" key="2">
    <source>
        <dbReference type="ARBA" id="ARBA00023015"/>
    </source>
</evidence>
<proteinExistence type="inferred from homology"/>
<dbReference type="InterPro" id="IPR036390">
    <property type="entry name" value="WH_DNA-bd_sf"/>
</dbReference>
<dbReference type="InterPro" id="IPR036388">
    <property type="entry name" value="WH-like_DNA-bd_sf"/>
</dbReference>
<organism evidence="6 7">
    <name type="scientific">Cupriavidus pauculus</name>
    <dbReference type="NCBI Taxonomy" id="82633"/>
    <lineage>
        <taxon>Bacteria</taxon>
        <taxon>Pseudomonadati</taxon>
        <taxon>Pseudomonadota</taxon>
        <taxon>Betaproteobacteria</taxon>
        <taxon>Burkholderiales</taxon>
        <taxon>Burkholderiaceae</taxon>
        <taxon>Cupriavidus</taxon>
    </lineage>
</organism>
<accession>A0A5P2H9M2</accession>
<dbReference type="AlphaFoldDB" id="A0A5P2H9M2"/>
<dbReference type="RefSeq" id="WP_150374969.1">
    <property type="nucleotide sequence ID" value="NZ_CP044067.1"/>
</dbReference>
<name>A0A5P2H9M2_9BURK</name>
<dbReference type="Gene3D" id="1.10.10.10">
    <property type="entry name" value="Winged helix-like DNA-binding domain superfamily/Winged helix DNA-binding domain"/>
    <property type="match status" value="1"/>
</dbReference>